<dbReference type="InterPro" id="IPR036291">
    <property type="entry name" value="NAD(P)-bd_dom_sf"/>
</dbReference>
<accession>A0A4V4HGB4</accession>
<organism evidence="3 4">
    <name type="scientific">Dendrothele bispora (strain CBS 962.96)</name>
    <dbReference type="NCBI Taxonomy" id="1314807"/>
    <lineage>
        <taxon>Eukaryota</taxon>
        <taxon>Fungi</taxon>
        <taxon>Dikarya</taxon>
        <taxon>Basidiomycota</taxon>
        <taxon>Agaricomycotina</taxon>
        <taxon>Agaricomycetes</taxon>
        <taxon>Agaricomycetidae</taxon>
        <taxon>Agaricales</taxon>
        <taxon>Agaricales incertae sedis</taxon>
        <taxon>Dendrothele</taxon>
    </lineage>
</organism>
<dbReference type="CDD" id="cd05233">
    <property type="entry name" value="SDR_c"/>
    <property type="match status" value="1"/>
</dbReference>
<dbReference type="AlphaFoldDB" id="A0A4V4HGB4"/>
<sequence length="266" mass="28435">MSMTLFPGTALVTGAASGIGRSVALSFAKEGCKKIVIADVHEEGLQETAVMLDREYPSVLVVEVIADVSNEEHVQKLVSKTVERFGRIDYAVNAAGIFGESGRSTELSLDGFDQITSINYRGCWLCARAELKAMLQQEPLETHDGRAGNRGVIVHVASQLGITSRSNAPAYCASKAAIISMTKSDAIDYSKDNIRINCVCPGVIDTPMTSDPPERVELLRPAIAIAPLNRMGTAQEVADCILFLCSSKATFVQGASFVVDGGYTIN</sequence>
<dbReference type="EMBL" id="ML179142">
    <property type="protein sequence ID" value="THU98145.1"/>
    <property type="molecule type" value="Genomic_DNA"/>
</dbReference>
<comment type="similarity">
    <text evidence="1">Belongs to the short-chain dehydrogenases/reductases (SDR) family.</text>
</comment>
<keyword evidence="2" id="KW-0560">Oxidoreductase</keyword>
<dbReference type="PRINTS" id="PR00080">
    <property type="entry name" value="SDRFAMILY"/>
</dbReference>
<dbReference type="Pfam" id="PF13561">
    <property type="entry name" value="adh_short_C2"/>
    <property type="match status" value="1"/>
</dbReference>
<dbReference type="FunFam" id="3.40.50.720:FF:000084">
    <property type="entry name" value="Short-chain dehydrogenase reductase"/>
    <property type="match status" value="1"/>
</dbReference>
<dbReference type="PANTHER" id="PTHR24321">
    <property type="entry name" value="DEHYDROGENASES, SHORT CHAIN"/>
    <property type="match status" value="1"/>
</dbReference>
<evidence type="ECO:0000313" key="4">
    <source>
        <dbReference type="Proteomes" id="UP000297245"/>
    </source>
</evidence>
<name>A0A4V4HGB4_DENBC</name>
<dbReference type="PANTHER" id="PTHR24321:SF12">
    <property type="entry name" value="SHORT-CHAIN DEHYDROGENASE_REDUCTASE FAMILY, PUTATIVE (AFU_ORTHOLOGUE AFUA_5G14340)-RELATED"/>
    <property type="match status" value="1"/>
</dbReference>
<keyword evidence="4" id="KW-1185">Reference proteome</keyword>
<protein>
    <submittedName>
        <fullName evidence="3">Short chain dehydrogenase</fullName>
    </submittedName>
</protein>
<reference evidence="3 4" key="1">
    <citation type="journal article" date="2019" name="Nat. Ecol. Evol.">
        <title>Megaphylogeny resolves global patterns of mushroom evolution.</title>
        <authorList>
            <person name="Varga T."/>
            <person name="Krizsan K."/>
            <person name="Foldi C."/>
            <person name="Dima B."/>
            <person name="Sanchez-Garcia M."/>
            <person name="Sanchez-Ramirez S."/>
            <person name="Szollosi G.J."/>
            <person name="Szarkandi J.G."/>
            <person name="Papp V."/>
            <person name="Albert L."/>
            <person name="Andreopoulos W."/>
            <person name="Angelini C."/>
            <person name="Antonin V."/>
            <person name="Barry K.W."/>
            <person name="Bougher N.L."/>
            <person name="Buchanan P."/>
            <person name="Buyck B."/>
            <person name="Bense V."/>
            <person name="Catcheside P."/>
            <person name="Chovatia M."/>
            <person name="Cooper J."/>
            <person name="Damon W."/>
            <person name="Desjardin D."/>
            <person name="Finy P."/>
            <person name="Geml J."/>
            <person name="Haridas S."/>
            <person name="Hughes K."/>
            <person name="Justo A."/>
            <person name="Karasinski D."/>
            <person name="Kautmanova I."/>
            <person name="Kiss B."/>
            <person name="Kocsube S."/>
            <person name="Kotiranta H."/>
            <person name="LaButti K.M."/>
            <person name="Lechner B.E."/>
            <person name="Liimatainen K."/>
            <person name="Lipzen A."/>
            <person name="Lukacs Z."/>
            <person name="Mihaltcheva S."/>
            <person name="Morgado L.N."/>
            <person name="Niskanen T."/>
            <person name="Noordeloos M.E."/>
            <person name="Ohm R.A."/>
            <person name="Ortiz-Santana B."/>
            <person name="Ovrebo C."/>
            <person name="Racz N."/>
            <person name="Riley R."/>
            <person name="Savchenko A."/>
            <person name="Shiryaev A."/>
            <person name="Soop K."/>
            <person name="Spirin V."/>
            <person name="Szebenyi C."/>
            <person name="Tomsovsky M."/>
            <person name="Tulloss R.E."/>
            <person name="Uehling J."/>
            <person name="Grigoriev I.V."/>
            <person name="Vagvolgyi C."/>
            <person name="Papp T."/>
            <person name="Martin F.M."/>
            <person name="Miettinen O."/>
            <person name="Hibbett D.S."/>
            <person name="Nagy L.G."/>
        </authorList>
    </citation>
    <scope>NUCLEOTIDE SEQUENCE [LARGE SCALE GENOMIC DNA]</scope>
    <source>
        <strain evidence="3 4">CBS 962.96</strain>
    </source>
</reference>
<dbReference type="InterPro" id="IPR002347">
    <property type="entry name" value="SDR_fam"/>
</dbReference>
<dbReference type="SUPFAM" id="SSF51735">
    <property type="entry name" value="NAD(P)-binding Rossmann-fold domains"/>
    <property type="match status" value="1"/>
</dbReference>
<dbReference type="PRINTS" id="PR00081">
    <property type="entry name" value="GDHRDH"/>
</dbReference>
<dbReference type="GO" id="GO:0016491">
    <property type="term" value="F:oxidoreductase activity"/>
    <property type="evidence" value="ECO:0007669"/>
    <property type="project" value="UniProtKB-KW"/>
</dbReference>
<gene>
    <name evidence="3" type="ORF">K435DRAFT_777645</name>
</gene>
<dbReference type="Gene3D" id="3.40.50.720">
    <property type="entry name" value="NAD(P)-binding Rossmann-like Domain"/>
    <property type="match status" value="1"/>
</dbReference>
<evidence type="ECO:0000313" key="3">
    <source>
        <dbReference type="EMBL" id="THU98145.1"/>
    </source>
</evidence>
<evidence type="ECO:0000256" key="1">
    <source>
        <dbReference type="ARBA" id="ARBA00006484"/>
    </source>
</evidence>
<dbReference type="Proteomes" id="UP000297245">
    <property type="component" value="Unassembled WGS sequence"/>
</dbReference>
<evidence type="ECO:0000256" key="2">
    <source>
        <dbReference type="ARBA" id="ARBA00023002"/>
    </source>
</evidence>
<proteinExistence type="inferred from homology"/>
<dbReference type="OrthoDB" id="498125at2759"/>